<keyword evidence="8" id="KW-1185">Reference proteome</keyword>
<keyword evidence="3 6" id="KW-0521">NADP</keyword>
<dbReference type="SUPFAM" id="SSF111331">
    <property type="entry name" value="NAD kinase/diacylglycerol kinase-like"/>
    <property type="match status" value="1"/>
</dbReference>
<keyword evidence="1 6" id="KW-0808">Transferase</keyword>
<comment type="subcellular location">
    <subcellularLocation>
        <location evidence="6">Cytoplasm</location>
    </subcellularLocation>
</comment>
<sequence>MRFVMLGNATKPQVREEAARLREELPKFGELVLVDLEQTHNLATVQADVAFVLGGDGAILRAVRQMAHHQIPVLGINLGRLGFLADVAVDEISTILPSIARGEFRITQHLMFECRVSMPDGFHSHLVLNDVVVRSGPPFHMINLEVAANDETVMRFLGDGLILSTPIGSTAHSLSAGGPILGQEMAAIVVTPISPHTLTTRPLVESADKVFRIQTHQSDGAWLSLDGQEHFPLLRDQYIEVRRASVQFMRVNVPGKNYYRTLREKLRWGTPPQYRTELSPPAERISE</sequence>
<feature type="binding site" evidence="6">
    <location>
        <begin position="56"/>
        <end position="57"/>
    </location>
    <ligand>
        <name>NAD(+)</name>
        <dbReference type="ChEBI" id="CHEBI:57540"/>
    </ligand>
</feature>
<evidence type="ECO:0000256" key="4">
    <source>
        <dbReference type="ARBA" id="ARBA00023027"/>
    </source>
</evidence>
<evidence type="ECO:0000256" key="5">
    <source>
        <dbReference type="ARBA" id="ARBA00047925"/>
    </source>
</evidence>
<comment type="catalytic activity">
    <reaction evidence="5 6">
        <text>NAD(+) + ATP = ADP + NADP(+) + H(+)</text>
        <dbReference type="Rhea" id="RHEA:18629"/>
        <dbReference type="ChEBI" id="CHEBI:15378"/>
        <dbReference type="ChEBI" id="CHEBI:30616"/>
        <dbReference type="ChEBI" id="CHEBI:57540"/>
        <dbReference type="ChEBI" id="CHEBI:58349"/>
        <dbReference type="ChEBI" id="CHEBI:456216"/>
        <dbReference type="EC" id="2.7.1.23"/>
    </reaction>
</comment>
<dbReference type="InterPro" id="IPR017438">
    <property type="entry name" value="ATP-NAD_kinase_N"/>
</dbReference>
<dbReference type="GO" id="GO:0005524">
    <property type="term" value="F:ATP binding"/>
    <property type="evidence" value="ECO:0007669"/>
    <property type="project" value="UniProtKB-KW"/>
</dbReference>
<dbReference type="Gene3D" id="2.60.200.30">
    <property type="entry name" value="Probable inorganic polyphosphate/atp-NAD kinase, domain 2"/>
    <property type="match status" value="1"/>
</dbReference>
<evidence type="ECO:0000256" key="2">
    <source>
        <dbReference type="ARBA" id="ARBA00022777"/>
    </source>
</evidence>
<dbReference type="Proteomes" id="UP000464378">
    <property type="component" value="Chromosome"/>
</dbReference>
<evidence type="ECO:0000313" key="8">
    <source>
        <dbReference type="Proteomes" id="UP000464378"/>
    </source>
</evidence>
<dbReference type="KEGG" id="tim:GMBLW1_12800"/>
<dbReference type="GO" id="GO:0046872">
    <property type="term" value="F:metal ion binding"/>
    <property type="evidence" value="ECO:0007669"/>
    <property type="project" value="UniProtKB-UniRule"/>
</dbReference>
<keyword evidence="4 6" id="KW-0520">NAD</keyword>
<dbReference type="InterPro" id="IPR017437">
    <property type="entry name" value="ATP-NAD_kinase_PpnK-typ_C"/>
</dbReference>
<feature type="binding site" evidence="6">
    <location>
        <begin position="129"/>
        <end position="130"/>
    </location>
    <ligand>
        <name>NAD(+)</name>
        <dbReference type="ChEBI" id="CHEBI:57540"/>
    </ligand>
</feature>
<dbReference type="EMBL" id="LR586016">
    <property type="protein sequence ID" value="VIP02680.1"/>
    <property type="molecule type" value="Genomic_DNA"/>
</dbReference>
<dbReference type="GO" id="GO:0006741">
    <property type="term" value="P:NADP+ biosynthetic process"/>
    <property type="evidence" value="ECO:0007669"/>
    <property type="project" value="UniProtKB-UniRule"/>
</dbReference>
<feature type="binding site" evidence="6">
    <location>
        <position position="167"/>
    </location>
    <ligand>
        <name>NAD(+)</name>
        <dbReference type="ChEBI" id="CHEBI:57540"/>
    </ligand>
</feature>
<dbReference type="Pfam" id="PF01513">
    <property type="entry name" value="NAD_kinase"/>
    <property type="match status" value="1"/>
</dbReference>
<feature type="binding site" evidence="6">
    <location>
        <begin position="170"/>
        <end position="175"/>
    </location>
    <ligand>
        <name>NAD(+)</name>
        <dbReference type="ChEBI" id="CHEBI:57540"/>
    </ligand>
</feature>
<comment type="cofactor">
    <cofactor evidence="6">
        <name>a divalent metal cation</name>
        <dbReference type="ChEBI" id="CHEBI:60240"/>
    </cofactor>
</comment>
<dbReference type="PANTHER" id="PTHR20275">
    <property type="entry name" value="NAD KINASE"/>
    <property type="match status" value="1"/>
</dbReference>
<gene>
    <name evidence="6" type="primary">nadK</name>
    <name evidence="7" type="ORF">GMBLW1_12800</name>
</gene>
<accession>A0A6C2YM64</accession>
<evidence type="ECO:0000256" key="6">
    <source>
        <dbReference type="HAMAP-Rule" id="MF_00361"/>
    </source>
</evidence>
<keyword evidence="6" id="KW-0547">Nucleotide-binding</keyword>
<evidence type="ECO:0000256" key="3">
    <source>
        <dbReference type="ARBA" id="ARBA00022857"/>
    </source>
</evidence>
<organism evidence="7">
    <name type="scientific">Tuwongella immobilis</name>
    <dbReference type="NCBI Taxonomy" id="692036"/>
    <lineage>
        <taxon>Bacteria</taxon>
        <taxon>Pseudomonadati</taxon>
        <taxon>Planctomycetota</taxon>
        <taxon>Planctomycetia</taxon>
        <taxon>Gemmatales</taxon>
        <taxon>Gemmataceae</taxon>
        <taxon>Tuwongella</taxon>
    </lineage>
</organism>
<proteinExistence type="inferred from homology"/>
<feature type="binding site" evidence="6">
    <location>
        <position position="228"/>
    </location>
    <ligand>
        <name>NAD(+)</name>
        <dbReference type="ChEBI" id="CHEBI:57540"/>
    </ligand>
</feature>
<comment type="similarity">
    <text evidence="6">Belongs to the NAD kinase family.</text>
</comment>
<dbReference type="InParanoid" id="A0A6C2YM64"/>
<keyword evidence="6" id="KW-0963">Cytoplasm</keyword>
<keyword evidence="2 6" id="KW-0418">Kinase</keyword>
<evidence type="ECO:0000256" key="1">
    <source>
        <dbReference type="ARBA" id="ARBA00022679"/>
    </source>
</evidence>
<feature type="binding site" evidence="6">
    <location>
        <position position="140"/>
    </location>
    <ligand>
        <name>NAD(+)</name>
        <dbReference type="ChEBI" id="CHEBI:57540"/>
    </ligand>
</feature>
<dbReference type="AlphaFoldDB" id="A0A6C2YM64"/>
<dbReference type="RefSeq" id="WP_162657829.1">
    <property type="nucleotide sequence ID" value="NZ_LR593887.1"/>
</dbReference>
<comment type="function">
    <text evidence="6">Involved in the regulation of the intracellular balance of NAD and NADP, and is a key enzyme in the biosynthesis of NADP. Catalyzes specifically the phosphorylation on 2'-hydroxyl of the adenosine moiety of NAD to yield NADP.</text>
</comment>
<dbReference type="GO" id="GO:0003951">
    <property type="term" value="F:NAD+ kinase activity"/>
    <property type="evidence" value="ECO:0007669"/>
    <property type="project" value="UniProtKB-UniRule"/>
</dbReference>
<dbReference type="EMBL" id="LR593887">
    <property type="protein sequence ID" value="VTS02129.1"/>
    <property type="molecule type" value="Genomic_DNA"/>
</dbReference>
<dbReference type="FunCoup" id="A0A6C2YM64">
    <property type="interactions" value="528"/>
</dbReference>
<feature type="binding site" evidence="6">
    <location>
        <position position="159"/>
    </location>
    <ligand>
        <name>NAD(+)</name>
        <dbReference type="ChEBI" id="CHEBI:57540"/>
    </ligand>
</feature>
<dbReference type="GO" id="GO:0005737">
    <property type="term" value="C:cytoplasm"/>
    <property type="evidence" value="ECO:0007669"/>
    <property type="project" value="UniProtKB-SubCell"/>
</dbReference>
<dbReference type="EC" id="2.7.1.23" evidence="6"/>
<feature type="active site" description="Proton acceptor" evidence="6">
    <location>
        <position position="56"/>
    </location>
</feature>
<dbReference type="GO" id="GO:0051287">
    <property type="term" value="F:NAD binding"/>
    <property type="evidence" value="ECO:0007669"/>
    <property type="project" value="UniProtKB-ARBA"/>
</dbReference>
<dbReference type="InterPro" id="IPR016064">
    <property type="entry name" value="NAD/diacylglycerol_kinase_sf"/>
</dbReference>
<comment type="caution">
    <text evidence="6">Lacks conserved residue(s) required for the propagation of feature annotation.</text>
</comment>
<keyword evidence="6" id="KW-0067">ATP-binding</keyword>
<dbReference type="HAMAP" id="MF_00361">
    <property type="entry name" value="NAD_kinase"/>
    <property type="match status" value="1"/>
</dbReference>
<dbReference type="Gene3D" id="3.40.50.10330">
    <property type="entry name" value="Probable inorganic polyphosphate/atp-NAD kinase, domain 1"/>
    <property type="match status" value="1"/>
</dbReference>
<evidence type="ECO:0000313" key="7">
    <source>
        <dbReference type="EMBL" id="VIP02680.1"/>
    </source>
</evidence>
<protein>
    <recommendedName>
        <fullName evidence="6">NAD kinase</fullName>
        <ecNumber evidence="6">2.7.1.23</ecNumber>
    </recommendedName>
    <alternativeName>
        <fullName evidence="6">ATP-dependent NAD kinase</fullName>
    </alternativeName>
</protein>
<dbReference type="PANTHER" id="PTHR20275:SF0">
    <property type="entry name" value="NAD KINASE"/>
    <property type="match status" value="1"/>
</dbReference>
<dbReference type="Pfam" id="PF20143">
    <property type="entry name" value="NAD_kinase_C"/>
    <property type="match status" value="1"/>
</dbReference>
<reference evidence="7" key="1">
    <citation type="submission" date="2019-04" db="EMBL/GenBank/DDBJ databases">
        <authorList>
            <consortium name="Science for Life Laboratories"/>
        </authorList>
    </citation>
    <scope>NUCLEOTIDE SEQUENCE</scope>
    <source>
        <strain evidence="7">MBLW1</strain>
    </source>
</reference>
<dbReference type="InterPro" id="IPR002504">
    <property type="entry name" value="NADK"/>
</dbReference>
<dbReference type="GO" id="GO:0019674">
    <property type="term" value="P:NAD+ metabolic process"/>
    <property type="evidence" value="ECO:0007669"/>
    <property type="project" value="InterPro"/>
</dbReference>
<name>A0A6C2YM64_9BACT</name>
<feature type="binding site" evidence="6">
    <location>
        <position position="61"/>
    </location>
    <ligand>
        <name>NAD(+)</name>
        <dbReference type="ChEBI" id="CHEBI:57540"/>
    </ligand>
</feature>